<sequence>MKRILLMLAVLISVAACVTVGKKTTSMDDTTYYTQYSFFYKAGIHKSANYREGTLIPINTPVKIRSIGGYDLTGDESFEIRTVDGRHKIVVSNDKDNSGMSLTDYRNKLLGAAKADLSAYPEQAQDLIRNGEAAKGMTKDMLLKALGTPPVDLTPSLNSESWIYHLNLFQKTYISFDENGMVKDIFHK</sequence>
<dbReference type="AlphaFoldDB" id="A0A410JW73"/>
<accession>A0A410JW73</accession>
<organism evidence="2 3">
    <name type="scientific">Geovibrio thiophilus</name>
    <dbReference type="NCBI Taxonomy" id="139438"/>
    <lineage>
        <taxon>Bacteria</taxon>
        <taxon>Pseudomonadati</taxon>
        <taxon>Deferribacterota</taxon>
        <taxon>Deferribacteres</taxon>
        <taxon>Deferribacterales</taxon>
        <taxon>Geovibrionaceae</taxon>
        <taxon>Geovibrio</taxon>
    </lineage>
</organism>
<protein>
    <recommendedName>
        <fullName evidence="4">Outer membrane protein assembly factor BamE</fullName>
    </recommendedName>
</protein>
<feature type="signal peptide" evidence="1">
    <location>
        <begin position="1"/>
        <end position="15"/>
    </location>
</feature>
<evidence type="ECO:0000313" key="3">
    <source>
        <dbReference type="Proteomes" id="UP000287502"/>
    </source>
</evidence>
<gene>
    <name evidence="2" type="ORF">EP073_02455</name>
</gene>
<reference evidence="2 3" key="1">
    <citation type="submission" date="2019-01" db="EMBL/GenBank/DDBJ databases">
        <title>Geovibrio thiophilus DSM 11263, complete genome.</title>
        <authorList>
            <person name="Spring S."/>
            <person name="Bunk B."/>
            <person name="Sproer C."/>
        </authorList>
    </citation>
    <scope>NUCLEOTIDE SEQUENCE [LARGE SCALE GENOMIC DNA]</scope>
    <source>
        <strain evidence="2 3">DSM 11263</strain>
    </source>
</reference>
<dbReference type="OrthoDB" id="9179113at2"/>
<keyword evidence="3" id="KW-1185">Reference proteome</keyword>
<dbReference type="RefSeq" id="WP_128465585.1">
    <property type="nucleotide sequence ID" value="NZ_CP035108.1"/>
</dbReference>
<proteinExistence type="predicted"/>
<dbReference type="Proteomes" id="UP000287502">
    <property type="component" value="Chromosome"/>
</dbReference>
<feature type="chain" id="PRO_5019361805" description="Outer membrane protein assembly factor BamE" evidence="1">
    <location>
        <begin position="16"/>
        <end position="188"/>
    </location>
</feature>
<dbReference type="KEGG" id="gtl:EP073_02455"/>
<evidence type="ECO:0008006" key="4">
    <source>
        <dbReference type="Google" id="ProtNLM"/>
    </source>
</evidence>
<evidence type="ECO:0000313" key="2">
    <source>
        <dbReference type="EMBL" id="QAR32298.1"/>
    </source>
</evidence>
<evidence type="ECO:0000256" key="1">
    <source>
        <dbReference type="SAM" id="SignalP"/>
    </source>
</evidence>
<dbReference type="PROSITE" id="PS51257">
    <property type="entry name" value="PROKAR_LIPOPROTEIN"/>
    <property type="match status" value="1"/>
</dbReference>
<name>A0A410JW73_9BACT</name>
<dbReference type="EMBL" id="CP035108">
    <property type="protein sequence ID" value="QAR32298.1"/>
    <property type="molecule type" value="Genomic_DNA"/>
</dbReference>
<keyword evidence="1" id="KW-0732">Signal</keyword>